<evidence type="ECO:0000256" key="3">
    <source>
        <dbReference type="ARBA" id="ARBA00022670"/>
    </source>
</evidence>
<dbReference type="PANTHER" id="PTHR10381:SF70">
    <property type="entry name" value="ATP-DEPENDENT CLP PROTEASE PROTEOLYTIC SUBUNIT"/>
    <property type="match status" value="1"/>
</dbReference>
<sequence length="619" mass="65325">MDIHVYDVIDSNTARVVKAALIGSAPVTVHINSPGGSVTDALAIYSTLRKHKGRVTAVVDGLCASAATIIMLAADEVIMAEHSLLMVHNPWTVAAGDAEDMRKTAETLDKAAAEMTALYAERTGLPSETVAALMEVETWYNAHEAVDAGFAHRVEDGGREKPRMAARAMTYLADVVQVPAAAAQCRQRLAARKAEARAREISAILNPEIQSIPAVTNLIESTDIMSKTPAEIRAAVMAALGEDTTPSAPPTKPGTFIHAGNGNIIRDGMTDALAARLGLAKAQDKASPYMTMSLMDMARASLTERGVGIAGFGSKMQVVGAAFTHSTSDFGHVLLDVSQKAMLAGWQNSGETFPLWTKKGTLTNFHTAHRAGLAGFPQLPRVAEGAEYQYVSTDDHGVPITLATYGGLFSITRQAIINDDLSAFSTVPANLGRAASRTIGDLVYAVLTTNGNFVDGKALFHTDHGNIVTAEDGMSPSVLGEARQKMRLQKDSKGNALNIAPAFVIVPAALESAAMQVINSTSIPGAEMNSGIMNPVNNMGTLIVESRLDETSASTWYVAAAQGSDTIEVAYLDGADTPYIEQQEGWTVDGVSYKVRIDAGVAALDYRGLVKGVLAPSNG</sequence>
<keyword evidence="2" id="KW-0963">Cytoplasm</keyword>
<evidence type="ECO:0000256" key="2">
    <source>
        <dbReference type="ARBA" id="ARBA00022490"/>
    </source>
</evidence>
<dbReference type="GO" id="GO:0004252">
    <property type="term" value="F:serine-type endopeptidase activity"/>
    <property type="evidence" value="ECO:0007669"/>
    <property type="project" value="InterPro"/>
</dbReference>
<gene>
    <name evidence="7" type="ORF">SAMN05216578_105100</name>
</gene>
<dbReference type="GO" id="GO:0051117">
    <property type="term" value="F:ATPase binding"/>
    <property type="evidence" value="ECO:0007669"/>
    <property type="project" value="TreeGrafter"/>
</dbReference>
<dbReference type="GO" id="GO:0004176">
    <property type="term" value="F:ATP-dependent peptidase activity"/>
    <property type="evidence" value="ECO:0007669"/>
    <property type="project" value="InterPro"/>
</dbReference>
<dbReference type="InterPro" id="IPR001907">
    <property type="entry name" value="ClpP"/>
</dbReference>
<dbReference type="RefSeq" id="WP_090538794.1">
    <property type="nucleotide sequence ID" value="NZ_FOYD01000005.1"/>
</dbReference>
<dbReference type="PANTHER" id="PTHR10381">
    <property type="entry name" value="ATP-DEPENDENT CLP PROTEASE PROTEOLYTIC SUBUNIT"/>
    <property type="match status" value="1"/>
</dbReference>
<reference evidence="7 8" key="1">
    <citation type="submission" date="2016-10" db="EMBL/GenBank/DDBJ databases">
        <authorList>
            <person name="de Groot N.N."/>
        </authorList>
    </citation>
    <scope>NUCLEOTIDE SEQUENCE [LARGE SCALE GENOMIC DNA]</scope>
    <source>
        <strain evidence="7 8">JCM 18415</strain>
    </source>
</reference>
<dbReference type="GO" id="GO:0009368">
    <property type="term" value="C:endopeptidase Clp complex"/>
    <property type="evidence" value="ECO:0007669"/>
    <property type="project" value="TreeGrafter"/>
</dbReference>
<dbReference type="STRING" id="1002526.SAMN05216578_105100"/>
<protein>
    <recommendedName>
        <fullName evidence="6">ATP-dependent Clp protease proteolytic subunit</fullName>
    </recommendedName>
</protein>
<proteinExistence type="inferred from homology"/>
<organism evidence="7 8">
    <name type="scientific">Halopseudomonas formosensis</name>
    <dbReference type="NCBI Taxonomy" id="1002526"/>
    <lineage>
        <taxon>Bacteria</taxon>
        <taxon>Pseudomonadati</taxon>
        <taxon>Pseudomonadota</taxon>
        <taxon>Gammaproteobacteria</taxon>
        <taxon>Pseudomonadales</taxon>
        <taxon>Pseudomonadaceae</taxon>
        <taxon>Halopseudomonas</taxon>
    </lineage>
</organism>
<evidence type="ECO:0000313" key="8">
    <source>
        <dbReference type="Proteomes" id="UP000242815"/>
    </source>
</evidence>
<dbReference type="EMBL" id="FOYD01000005">
    <property type="protein sequence ID" value="SFQ82770.1"/>
    <property type="molecule type" value="Genomic_DNA"/>
</dbReference>
<dbReference type="Pfam" id="PF25209">
    <property type="entry name" value="Phage_capsid_4"/>
    <property type="match status" value="1"/>
</dbReference>
<dbReference type="AlphaFoldDB" id="A0A1I6BPB1"/>
<name>A0A1I6BPB1_9GAMM</name>
<dbReference type="InterPro" id="IPR029045">
    <property type="entry name" value="ClpP/crotonase-like_dom_sf"/>
</dbReference>
<comment type="similarity">
    <text evidence="1 6">Belongs to the peptidase S14 family.</text>
</comment>
<dbReference type="CDD" id="cd07016">
    <property type="entry name" value="S14_ClpP_1"/>
    <property type="match status" value="1"/>
</dbReference>
<keyword evidence="5" id="KW-0720">Serine protease</keyword>
<dbReference type="Proteomes" id="UP000242815">
    <property type="component" value="Unassembled WGS sequence"/>
</dbReference>
<dbReference type="PRINTS" id="PR00127">
    <property type="entry name" value="CLPPROTEASEP"/>
</dbReference>
<dbReference type="SUPFAM" id="SSF52096">
    <property type="entry name" value="ClpP/crotonase"/>
    <property type="match status" value="1"/>
</dbReference>
<keyword evidence="3 7" id="KW-0645">Protease</keyword>
<dbReference type="NCBIfam" id="NF045540">
    <property type="entry name" value="scaf_prot_MCP1"/>
    <property type="match status" value="1"/>
</dbReference>
<dbReference type="GO" id="GO:0006515">
    <property type="term" value="P:protein quality control for misfolded or incompletely synthesized proteins"/>
    <property type="evidence" value="ECO:0007669"/>
    <property type="project" value="TreeGrafter"/>
</dbReference>
<dbReference type="InterPro" id="IPR023562">
    <property type="entry name" value="ClpP/TepA"/>
</dbReference>
<dbReference type="Pfam" id="PF00574">
    <property type="entry name" value="CLP_protease"/>
    <property type="match status" value="1"/>
</dbReference>
<accession>A0A1I6BPB1</accession>
<evidence type="ECO:0000256" key="5">
    <source>
        <dbReference type="ARBA" id="ARBA00022825"/>
    </source>
</evidence>
<dbReference type="Gene3D" id="3.90.226.10">
    <property type="entry name" value="2-enoyl-CoA Hydratase, Chain A, domain 1"/>
    <property type="match status" value="1"/>
</dbReference>
<keyword evidence="4" id="KW-0378">Hydrolase</keyword>
<dbReference type="OrthoDB" id="9806592at2"/>
<evidence type="ECO:0000256" key="1">
    <source>
        <dbReference type="ARBA" id="ARBA00007039"/>
    </source>
</evidence>
<evidence type="ECO:0000256" key="6">
    <source>
        <dbReference type="RuleBase" id="RU003567"/>
    </source>
</evidence>
<dbReference type="NCBIfam" id="NF045542">
    <property type="entry name" value="Clp_rel_HeadMat"/>
    <property type="match status" value="1"/>
</dbReference>
<evidence type="ECO:0000256" key="4">
    <source>
        <dbReference type="ARBA" id="ARBA00022801"/>
    </source>
</evidence>
<evidence type="ECO:0000313" key="7">
    <source>
        <dbReference type="EMBL" id="SFQ82770.1"/>
    </source>
</evidence>